<organism evidence="3 4">
    <name type="scientific">Succinivibrio dextrinosolvens DSM 3072</name>
    <dbReference type="NCBI Taxonomy" id="1123324"/>
    <lineage>
        <taxon>Bacteria</taxon>
        <taxon>Pseudomonadati</taxon>
        <taxon>Pseudomonadota</taxon>
        <taxon>Gammaproteobacteria</taxon>
        <taxon>Aeromonadales</taxon>
        <taxon>Succinivibrionaceae</taxon>
        <taxon>Succinivibrio</taxon>
    </lineage>
</organism>
<protein>
    <submittedName>
        <fullName evidence="3">Rhodanese-related sulfurtransferase</fullName>
    </submittedName>
</protein>
<dbReference type="STRING" id="83771.SAMN02910357_00742"/>
<gene>
    <name evidence="3" type="ORF">SAMN02745213_00156</name>
</gene>
<dbReference type="Proteomes" id="UP000242432">
    <property type="component" value="Unassembled WGS sequence"/>
</dbReference>
<sequence length="154" mass="17029">MGDFFSSVDFQELLAFAERHTLMVFVFIAVLAGLIYTQVRIMLANIKKLNSNVATAMINHENGVYVDVRPASLFTKGHIAGAVNIVLVDIKQGKLNRIESYKDKPVILVGKDKMDSDCFNAAVSLKKQGYTKVYSLEGGIAQWAMDNLPLSTKN</sequence>
<dbReference type="EMBL" id="FUXX01000002">
    <property type="protein sequence ID" value="SKA57198.1"/>
    <property type="molecule type" value="Genomic_DNA"/>
</dbReference>
<evidence type="ECO:0000313" key="3">
    <source>
        <dbReference type="EMBL" id="SKA57198.1"/>
    </source>
</evidence>
<feature type="domain" description="Rhodanese" evidence="2">
    <location>
        <begin position="59"/>
        <end position="152"/>
    </location>
</feature>
<feature type="transmembrane region" description="Helical" evidence="1">
    <location>
        <begin position="20"/>
        <end position="39"/>
    </location>
</feature>
<dbReference type="Pfam" id="PF00581">
    <property type="entry name" value="Rhodanese"/>
    <property type="match status" value="1"/>
</dbReference>
<dbReference type="AlphaFoldDB" id="A0A1T4UX39"/>
<keyword evidence="1" id="KW-0472">Membrane</keyword>
<dbReference type="InterPro" id="IPR050229">
    <property type="entry name" value="GlpE_sulfurtransferase"/>
</dbReference>
<dbReference type="InterPro" id="IPR001763">
    <property type="entry name" value="Rhodanese-like_dom"/>
</dbReference>
<proteinExistence type="predicted"/>
<evidence type="ECO:0000256" key="1">
    <source>
        <dbReference type="SAM" id="Phobius"/>
    </source>
</evidence>
<name>A0A1T4UX39_9GAMM</name>
<dbReference type="PANTHER" id="PTHR43031">
    <property type="entry name" value="FAD-DEPENDENT OXIDOREDUCTASE"/>
    <property type="match status" value="1"/>
</dbReference>
<dbReference type="Gene3D" id="3.40.250.10">
    <property type="entry name" value="Rhodanese-like domain"/>
    <property type="match status" value="1"/>
</dbReference>
<dbReference type="PANTHER" id="PTHR43031:SF18">
    <property type="entry name" value="RHODANESE-RELATED SULFURTRANSFERASES"/>
    <property type="match status" value="1"/>
</dbReference>
<keyword evidence="4" id="KW-1185">Reference proteome</keyword>
<evidence type="ECO:0000259" key="2">
    <source>
        <dbReference type="PROSITE" id="PS50206"/>
    </source>
</evidence>
<keyword evidence="1" id="KW-0812">Transmembrane</keyword>
<dbReference type="SMART" id="SM00450">
    <property type="entry name" value="RHOD"/>
    <property type="match status" value="1"/>
</dbReference>
<evidence type="ECO:0000313" key="4">
    <source>
        <dbReference type="Proteomes" id="UP000242432"/>
    </source>
</evidence>
<accession>A0A1T4UX39</accession>
<dbReference type="RefSeq" id="WP_031491946.1">
    <property type="nucleotide sequence ID" value="NZ_FUXX01000002.1"/>
</dbReference>
<dbReference type="GO" id="GO:0016740">
    <property type="term" value="F:transferase activity"/>
    <property type="evidence" value="ECO:0007669"/>
    <property type="project" value="UniProtKB-KW"/>
</dbReference>
<keyword evidence="3" id="KW-0808">Transferase</keyword>
<keyword evidence="1" id="KW-1133">Transmembrane helix</keyword>
<dbReference type="CDD" id="cd00158">
    <property type="entry name" value="RHOD"/>
    <property type="match status" value="1"/>
</dbReference>
<dbReference type="InterPro" id="IPR036873">
    <property type="entry name" value="Rhodanese-like_dom_sf"/>
</dbReference>
<dbReference type="PROSITE" id="PS50206">
    <property type="entry name" value="RHODANESE_3"/>
    <property type="match status" value="1"/>
</dbReference>
<reference evidence="4" key="1">
    <citation type="submission" date="2017-02" db="EMBL/GenBank/DDBJ databases">
        <authorList>
            <person name="Varghese N."/>
            <person name="Submissions S."/>
        </authorList>
    </citation>
    <scope>NUCLEOTIDE SEQUENCE [LARGE SCALE GENOMIC DNA]</scope>
    <source>
        <strain evidence="4">DSM 3072</strain>
    </source>
</reference>
<dbReference type="SUPFAM" id="SSF52821">
    <property type="entry name" value="Rhodanese/Cell cycle control phosphatase"/>
    <property type="match status" value="1"/>
</dbReference>